<accession>A0ACB8RCA0</accession>
<feature type="non-terminal residue" evidence="1">
    <location>
        <position position="1"/>
    </location>
</feature>
<proteinExistence type="predicted"/>
<comment type="caution">
    <text evidence="1">The sequence shown here is derived from an EMBL/GenBank/DDBJ whole genome shotgun (WGS) entry which is preliminary data.</text>
</comment>
<feature type="non-terminal residue" evidence="1">
    <location>
        <position position="51"/>
    </location>
</feature>
<protein>
    <submittedName>
        <fullName evidence="1">Uncharacterized protein</fullName>
    </submittedName>
</protein>
<gene>
    <name evidence="1" type="ORF">FA95DRAFT_1461030</name>
</gene>
<sequence length="51" mass="5770">RAFSAGRLQMNHMQHTMSSQSFKAQMAIGAWYKTPLMPDMDLPTKILAAQM</sequence>
<evidence type="ECO:0000313" key="1">
    <source>
        <dbReference type="EMBL" id="KAI0041492.1"/>
    </source>
</evidence>
<name>A0ACB8RCA0_9AGAM</name>
<dbReference type="Proteomes" id="UP000814033">
    <property type="component" value="Unassembled WGS sequence"/>
</dbReference>
<reference evidence="1" key="2">
    <citation type="journal article" date="2022" name="New Phytol.">
        <title>Evolutionary transition to the ectomycorrhizal habit in the genomes of a hyperdiverse lineage of mushroom-forming fungi.</title>
        <authorList>
            <person name="Looney B."/>
            <person name="Miyauchi S."/>
            <person name="Morin E."/>
            <person name="Drula E."/>
            <person name="Courty P.E."/>
            <person name="Kohler A."/>
            <person name="Kuo A."/>
            <person name="LaButti K."/>
            <person name="Pangilinan J."/>
            <person name="Lipzen A."/>
            <person name="Riley R."/>
            <person name="Andreopoulos W."/>
            <person name="He G."/>
            <person name="Johnson J."/>
            <person name="Nolan M."/>
            <person name="Tritt A."/>
            <person name="Barry K.W."/>
            <person name="Grigoriev I.V."/>
            <person name="Nagy L.G."/>
            <person name="Hibbett D."/>
            <person name="Henrissat B."/>
            <person name="Matheny P.B."/>
            <person name="Labbe J."/>
            <person name="Martin F.M."/>
        </authorList>
    </citation>
    <scope>NUCLEOTIDE SEQUENCE</scope>
    <source>
        <strain evidence="1">FP105234-sp</strain>
    </source>
</reference>
<evidence type="ECO:0000313" key="2">
    <source>
        <dbReference type="Proteomes" id="UP000814033"/>
    </source>
</evidence>
<reference evidence="1" key="1">
    <citation type="submission" date="2021-02" db="EMBL/GenBank/DDBJ databases">
        <authorList>
            <consortium name="DOE Joint Genome Institute"/>
            <person name="Ahrendt S."/>
            <person name="Looney B.P."/>
            <person name="Miyauchi S."/>
            <person name="Morin E."/>
            <person name="Drula E."/>
            <person name="Courty P.E."/>
            <person name="Chicoki N."/>
            <person name="Fauchery L."/>
            <person name="Kohler A."/>
            <person name="Kuo A."/>
            <person name="Labutti K."/>
            <person name="Pangilinan J."/>
            <person name="Lipzen A."/>
            <person name="Riley R."/>
            <person name="Andreopoulos W."/>
            <person name="He G."/>
            <person name="Johnson J."/>
            <person name="Barry K.W."/>
            <person name="Grigoriev I.V."/>
            <person name="Nagy L."/>
            <person name="Hibbett D."/>
            <person name="Henrissat B."/>
            <person name="Matheny P.B."/>
            <person name="Labbe J."/>
            <person name="Martin F."/>
        </authorList>
    </citation>
    <scope>NUCLEOTIDE SEQUENCE</scope>
    <source>
        <strain evidence="1">FP105234-sp</strain>
    </source>
</reference>
<keyword evidence="2" id="KW-1185">Reference proteome</keyword>
<dbReference type="EMBL" id="MU276119">
    <property type="protein sequence ID" value="KAI0041492.1"/>
    <property type="molecule type" value="Genomic_DNA"/>
</dbReference>
<organism evidence="1 2">
    <name type="scientific">Auriscalpium vulgare</name>
    <dbReference type="NCBI Taxonomy" id="40419"/>
    <lineage>
        <taxon>Eukaryota</taxon>
        <taxon>Fungi</taxon>
        <taxon>Dikarya</taxon>
        <taxon>Basidiomycota</taxon>
        <taxon>Agaricomycotina</taxon>
        <taxon>Agaricomycetes</taxon>
        <taxon>Russulales</taxon>
        <taxon>Auriscalpiaceae</taxon>
        <taxon>Auriscalpium</taxon>
    </lineage>
</organism>